<dbReference type="Proteomes" id="UP000030758">
    <property type="component" value="Unassembled WGS sequence"/>
</dbReference>
<proteinExistence type="predicted"/>
<reference evidence="1" key="1">
    <citation type="journal article" date="2014" name="Nat. Genet.">
        <title>Genome and transcriptome of the porcine whipworm Trichuris suis.</title>
        <authorList>
            <person name="Jex A.R."/>
            <person name="Nejsum P."/>
            <person name="Schwarz E.M."/>
            <person name="Hu L."/>
            <person name="Young N.D."/>
            <person name="Hall R.S."/>
            <person name="Korhonen P.K."/>
            <person name="Liao S."/>
            <person name="Thamsborg S."/>
            <person name="Xia J."/>
            <person name="Xu P."/>
            <person name="Wang S."/>
            <person name="Scheerlinck J.P."/>
            <person name="Hofmann A."/>
            <person name="Sternberg P.W."/>
            <person name="Wang J."/>
            <person name="Gasser R.B."/>
        </authorList>
    </citation>
    <scope>NUCLEOTIDE SEQUENCE [LARGE SCALE GENOMIC DNA]</scope>
    <source>
        <strain evidence="1">DCEP-RM93F</strain>
    </source>
</reference>
<accession>A0A085NL65</accession>
<evidence type="ECO:0000313" key="1">
    <source>
        <dbReference type="EMBL" id="KFD70211.1"/>
    </source>
</evidence>
<organism evidence="1">
    <name type="scientific">Trichuris suis</name>
    <name type="common">pig whipworm</name>
    <dbReference type="NCBI Taxonomy" id="68888"/>
    <lineage>
        <taxon>Eukaryota</taxon>
        <taxon>Metazoa</taxon>
        <taxon>Ecdysozoa</taxon>
        <taxon>Nematoda</taxon>
        <taxon>Enoplea</taxon>
        <taxon>Dorylaimia</taxon>
        <taxon>Trichinellida</taxon>
        <taxon>Trichuridae</taxon>
        <taxon>Trichuris</taxon>
    </lineage>
</organism>
<name>A0A085NL65_9BILA</name>
<protein>
    <submittedName>
        <fullName evidence="1">Uncharacterized protein</fullName>
    </submittedName>
</protein>
<gene>
    <name evidence="1" type="ORF">M514_17561</name>
</gene>
<dbReference type="EMBL" id="KL367489">
    <property type="protein sequence ID" value="KFD70211.1"/>
    <property type="molecule type" value="Genomic_DNA"/>
</dbReference>
<sequence>MPPFLDIIASTEMGLTKTEPRKAAEIKGIISSSLLQLNRYEKPNLNRLERDVIKSLRKKKDLIITKADKGNVVVLLDKPH</sequence>
<dbReference type="AlphaFoldDB" id="A0A085NL65"/>